<dbReference type="EMBL" id="WNWS01000030">
    <property type="protein sequence ID" value="KAE9986445.1"/>
    <property type="molecule type" value="Genomic_DNA"/>
</dbReference>
<name>A0A8H3VEG6_VENIN</name>
<evidence type="ECO:0000313" key="1">
    <source>
        <dbReference type="EMBL" id="KAE9986445.1"/>
    </source>
</evidence>
<reference evidence="1 2" key="1">
    <citation type="submission" date="2018-12" db="EMBL/GenBank/DDBJ databases">
        <title>Venturia inaequalis Genome Resource.</title>
        <authorList>
            <person name="Lichtner F.J."/>
        </authorList>
    </citation>
    <scope>NUCLEOTIDE SEQUENCE [LARGE SCALE GENOMIC DNA]</scope>
    <source>
        <strain evidence="1 2">120213</strain>
    </source>
</reference>
<protein>
    <submittedName>
        <fullName evidence="1">Uncharacterized protein</fullName>
    </submittedName>
</protein>
<sequence>MAKAAISKKKYYEQPTLDSHMLGWCDEVTNYAGSAEAHYNVRKSRTPKSDPGCAPITITISGGTYIAGGVEFSLASRDPPVHVSQDDYI</sequence>
<dbReference type="Proteomes" id="UP000447873">
    <property type="component" value="Unassembled WGS sequence"/>
</dbReference>
<accession>A0A8H3VEG6</accession>
<dbReference type="AlphaFoldDB" id="A0A8H3VEG6"/>
<proteinExistence type="predicted"/>
<gene>
    <name evidence="1" type="ORF">EG328_005671</name>
</gene>
<organism evidence="1 2">
    <name type="scientific">Venturia inaequalis</name>
    <name type="common">Apple scab fungus</name>
    <dbReference type="NCBI Taxonomy" id="5025"/>
    <lineage>
        <taxon>Eukaryota</taxon>
        <taxon>Fungi</taxon>
        <taxon>Dikarya</taxon>
        <taxon>Ascomycota</taxon>
        <taxon>Pezizomycotina</taxon>
        <taxon>Dothideomycetes</taxon>
        <taxon>Pleosporomycetidae</taxon>
        <taxon>Venturiales</taxon>
        <taxon>Venturiaceae</taxon>
        <taxon>Venturia</taxon>
    </lineage>
</organism>
<comment type="caution">
    <text evidence="1">The sequence shown here is derived from an EMBL/GenBank/DDBJ whole genome shotgun (WGS) entry which is preliminary data.</text>
</comment>
<evidence type="ECO:0000313" key="2">
    <source>
        <dbReference type="Proteomes" id="UP000447873"/>
    </source>
</evidence>